<sequence length="498" mass="56385">MASLARTCRLFHLPAIMQIWSTQRGFVPLLRCMPDDLWEWGSGGRLVVRAKRQLVPRDWERFNYYAVHVRRLCFGQEHMPRVPPGQFADCFTYEAFISFVEQAPTFPPFCQLRELMWDIDFDYPQILVKLFKLFNIDSLKSLEISSFWENNLAAVIDLLGTSDSIMETLCIKMHDFDDFSPSIHPLISRSLAQVPFPHLKVIFAPFIVVDWDAITSLASLRSIQTIDLSLTRHGPHSDVPMVSKTGSPLNFGMLCLRAEGMSEVADFLGYLAHFGAEELVVFASRAENDDVQITLFHALAGRCSPTSIRTLSIQISQLSPLPAIIDYHAFHLLFQFRNLASVTLEYVARFDIDDSLLSAMADAWPHLRVFKVSYYSRFFPLGEPRTTLSGLIPLVNKCPQLSTLKLPMDTPTTLAEWIKFRKTITSKSLATTVEFDPITVSKAVTVAAIITDMFPNISDPRPYGMFTSDFSAGPWGKTRRYISAMVQIRKDSCARIGS</sequence>
<gene>
    <name evidence="1" type="ORF">JAAARDRAFT_191205</name>
</gene>
<dbReference type="InterPro" id="IPR032675">
    <property type="entry name" value="LRR_dom_sf"/>
</dbReference>
<dbReference type="EMBL" id="KL197713">
    <property type="protein sequence ID" value="KDQ61088.1"/>
    <property type="molecule type" value="Genomic_DNA"/>
</dbReference>
<reference evidence="2" key="1">
    <citation type="journal article" date="2014" name="Proc. Natl. Acad. Sci. U.S.A.">
        <title>Extensive sampling of basidiomycete genomes demonstrates inadequacy of the white-rot/brown-rot paradigm for wood decay fungi.</title>
        <authorList>
            <person name="Riley R."/>
            <person name="Salamov A.A."/>
            <person name="Brown D.W."/>
            <person name="Nagy L.G."/>
            <person name="Floudas D."/>
            <person name="Held B.W."/>
            <person name="Levasseur A."/>
            <person name="Lombard V."/>
            <person name="Morin E."/>
            <person name="Otillar R."/>
            <person name="Lindquist E.A."/>
            <person name="Sun H."/>
            <person name="LaButti K.M."/>
            <person name="Schmutz J."/>
            <person name="Jabbour D."/>
            <person name="Luo H."/>
            <person name="Baker S.E."/>
            <person name="Pisabarro A.G."/>
            <person name="Walton J.D."/>
            <person name="Blanchette R.A."/>
            <person name="Henrissat B."/>
            <person name="Martin F."/>
            <person name="Cullen D."/>
            <person name="Hibbett D.S."/>
            <person name="Grigoriev I.V."/>
        </authorList>
    </citation>
    <scope>NUCLEOTIDE SEQUENCE [LARGE SCALE GENOMIC DNA]</scope>
    <source>
        <strain evidence="2">MUCL 33604</strain>
    </source>
</reference>
<protein>
    <recommendedName>
        <fullName evidence="3">F-box domain-containing protein</fullName>
    </recommendedName>
</protein>
<dbReference type="InParanoid" id="A0A067Q1Y8"/>
<name>A0A067Q1Y8_9AGAM</name>
<evidence type="ECO:0000313" key="2">
    <source>
        <dbReference type="Proteomes" id="UP000027265"/>
    </source>
</evidence>
<organism evidence="1 2">
    <name type="scientific">Jaapia argillacea MUCL 33604</name>
    <dbReference type="NCBI Taxonomy" id="933084"/>
    <lineage>
        <taxon>Eukaryota</taxon>
        <taxon>Fungi</taxon>
        <taxon>Dikarya</taxon>
        <taxon>Basidiomycota</taxon>
        <taxon>Agaricomycotina</taxon>
        <taxon>Agaricomycetes</taxon>
        <taxon>Agaricomycetidae</taxon>
        <taxon>Jaapiales</taxon>
        <taxon>Jaapiaceae</taxon>
        <taxon>Jaapia</taxon>
    </lineage>
</organism>
<dbReference type="Gene3D" id="3.80.10.10">
    <property type="entry name" value="Ribonuclease Inhibitor"/>
    <property type="match status" value="1"/>
</dbReference>
<proteinExistence type="predicted"/>
<dbReference type="Proteomes" id="UP000027265">
    <property type="component" value="Unassembled WGS sequence"/>
</dbReference>
<keyword evidence="2" id="KW-1185">Reference proteome</keyword>
<dbReference type="HOGENOM" id="CLU_021164_0_0_1"/>
<accession>A0A067Q1Y8</accession>
<dbReference type="AlphaFoldDB" id="A0A067Q1Y8"/>
<dbReference type="OrthoDB" id="3543113at2759"/>
<evidence type="ECO:0000313" key="1">
    <source>
        <dbReference type="EMBL" id="KDQ61088.1"/>
    </source>
</evidence>
<evidence type="ECO:0008006" key="3">
    <source>
        <dbReference type="Google" id="ProtNLM"/>
    </source>
</evidence>